<feature type="binding site" evidence="6">
    <location>
        <position position="536"/>
    </location>
    <ligand>
        <name>Mg(2+)</name>
        <dbReference type="ChEBI" id="CHEBI:18420"/>
    </ligand>
</feature>
<dbReference type="EMBL" id="JALPRX010000008">
    <property type="protein sequence ID" value="MCK8783272.1"/>
    <property type="molecule type" value="Genomic_DNA"/>
</dbReference>
<dbReference type="Pfam" id="PF00501">
    <property type="entry name" value="AMP-binding"/>
    <property type="match status" value="1"/>
</dbReference>
<feature type="domain" description="AMP-binding enzyme C-terminal" evidence="8">
    <location>
        <begin position="528"/>
        <end position="606"/>
    </location>
</feature>
<dbReference type="NCBIfam" id="TIGR02188">
    <property type="entry name" value="Ac_CoA_lig_AcsA"/>
    <property type="match status" value="1"/>
</dbReference>
<comment type="function">
    <text evidence="6">Catalyzes the conversion of acetate into acetyl-CoA (AcCoA), an essential intermediate at the junction of anabolic and catabolic pathways. AcsA undergoes a two-step reaction. In the first half reaction, AcsA combines acetate with ATP to form acetyl-adenylate (AcAMP) intermediate. In the second half reaction, it can then transfer the acetyl group from AcAMP to the sulfhydryl group of CoA, forming the product AcCoA.</text>
</comment>
<dbReference type="InterPro" id="IPR025110">
    <property type="entry name" value="AMP-bd_C"/>
</dbReference>
<comment type="catalytic activity">
    <reaction evidence="6">
        <text>acetate + ATP + CoA = acetyl-CoA + AMP + diphosphate</text>
        <dbReference type="Rhea" id="RHEA:23176"/>
        <dbReference type="ChEBI" id="CHEBI:30089"/>
        <dbReference type="ChEBI" id="CHEBI:30616"/>
        <dbReference type="ChEBI" id="CHEBI:33019"/>
        <dbReference type="ChEBI" id="CHEBI:57287"/>
        <dbReference type="ChEBI" id="CHEBI:57288"/>
        <dbReference type="ChEBI" id="CHEBI:456215"/>
        <dbReference type="EC" id="6.2.1.1"/>
    </reaction>
</comment>
<feature type="binding site" evidence="6">
    <location>
        <position position="497"/>
    </location>
    <ligand>
        <name>ATP</name>
        <dbReference type="ChEBI" id="CHEBI:30616"/>
    </ligand>
</feature>
<feature type="binding site" evidence="6">
    <location>
        <begin position="384"/>
        <end position="386"/>
    </location>
    <ligand>
        <name>ATP</name>
        <dbReference type="ChEBI" id="CHEBI:30616"/>
    </ligand>
</feature>
<feature type="binding site" evidence="6">
    <location>
        <position position="581"/>
    </location>
    <ligand>
        <name>CoA</name>
        <dbReference type="ChEBI" id="CHEBI:57287"/>
    </ligand>
</feature>
<dbReference type="NCBIfam" id="NF001208">
    <property type="entry name" value="PRK00174.1"/>
    <property type="match status" value="1"/>
</dbReference>
<feature type="modified residue" description="N6-acetyllysine" evidence="6">
    <location>
        <position position="606"/>
    </location>
</feature>
<feature type="binding site" evidence="6">
    <location>
        <position position="308"/>
    </location>
    <ligand>
        <name>CoA</name>
        <dbReference type="ChEBI" id="CHEBI:57287"/>
    </ligand>
</feature>
<dbReference type="GO" id="GO:0005829">
    <property type="term" value="C:cytosol"/>
    <property type="evidence" value="ECO:0007669"/>
    <property type="project" value="TreeGrafter"/>
</dbReference>
<dbReference type="GO" id="GO:0046872">
    <property type="term" value="F:metal ion binding"/>
    <property type="evidence" value="ECO:0007669"/>
    <property type="project" value="UniProtKB-KW"/>
</dbReference>
<dbReference type="Gene3D" id="3.30.300.30">
    <property type="match status" value="1"/>
</dbReference>
<comment type="PTM">
    <text evidence="6">Acetylated. Deacetylation by the SIR2-homolog deacetylase activates the enzyme.</text>
</comment>
<dbReference type="GO" id="GO:0019427">
    <property type="term" value="P:acetyl-CoA biosynthetic process from acetate"/>
    <property type="evidence" value="ECO:0007669"/>
    <property type="project" value="UniProtKB-UniRule"/>
</dbReference>
<evidence type="ECO:0000256" key="4">
    <source>
        <dbReference type="ARBA" id="ARBA00022840"/>
    </source>
</evidence>
<organism evidence="10 11">
    <name type="scientific">Roseomonas acroporae</name>
    <dbReference type="NCBI Taxonomy" id="2937791"/>
    <lineage>
        <taxon>Bacteria</taxon>
        <taxon>Pseudomonadati</taxon>
        <taxon>Pseudomonadota</taxon>
        <taxon>Alphaproteobacteria</taxon>
        <taxon>Acetobacterales</taxon>
        <taxon>Roseomonadaceae</taxon>
        <taxon>Roseomonas</taxon>
    </lineage>
</organism>
<dbReference type="InterPro" id="IPR020845">
    <property type="entry name" value="AMP-binding_CS"/>
</dbReference>
<keyword evidence="2 6" id="KW-0436">Ligase</keyword>
<name>A0A9X1Y733_9PROT</name>
<dbReference type="InterPro" id="IPR000873">
    <property type="entry name" value="AMP-dep_synth/lig_dom"/>
</dbReference>
<dbReference type="PROSITE" id="PS00455">
    <property type="entry name" value="AMP_BINDING"/>
    <property type="match status" value="1"/>
</dbReference>
<dbReference type="InterPro" id="IPR011904">
    <property type="entry name" value="Ac_CoA_lig"/>
</dbReference>
<feature type="binding site" evidence="6">
    <location>
        <begin position="190"/>
        <end position="193"/>
    </location>
    <ligand>
        <name>CoA</name>
        <dbReference type="ChEBI" id="CHEBI:57287"/>
    </ligand>
</feature>
<dbReference type="HAMAP" id="MF_01123">
    <property type="entry name" value="Ac_CoA_synth"/>
    <property type="match status" value="1"/>
</dbReference>
<dbReference type="AlphaFoldDB" id="A0A9X1Y733"/>
<comment type="caution">
    <text evidence="10">The sequence shown here is derived from an EMBL/GenBank/DDBJ whole genome shotgun (WGS) entry which is preliminary data.</text>
</comment>
<dbReference type="InterPro" id="IPR042099">
    <property type="entry name" value="ANL_N_sf"/>
</dbReference>
<evidence type="ECO:0000256" key="3">
    <source>
        <dbReference type="ARBA" id="ARBA00022741"/>
    </source>
</evidence>
<feature type="binding site" evidence="6">
    <location>
        <position position="539"/>
    </location>
    <ligand>
        <name>Mg(2+)</name>
        <dbReference type="ChEBI" id="CHEBI:18420"/>
    </ligand>
</feature>
<proteinExistence type="inferred from homology"/>
<dbReference type="CDD" id="cd05966">
    <property type="entry name" value="ACS"/>
    <property type="match status" value="1"/>
</dbReference>
<keyword evidence="5 6" id="KW-0007">Acetylation</keyword>
<evidence type="ECO:0000313" key="11">
    <source>
        <dbReference type="Proteomes" id="UP001139516"/>
    </source>
</evidence>
<dbReference type="FunFam" id="3.30.300.30:FF:000004">
    <property type="entry name" value="Acetyl-coenzyme A synthetase"/>
    <property type="match status" value="1"/>
</dbReference>
<feature type="binding site" evidence="6">
    <location>
        <position position="534"/>
    </location>
    <ligand>
        <name>Mg(2+)</name>
        <dbReference type="ChEBI" id="CHEBI:18420"/>
    </ligand>
</feature>
<keyword evidence="6" id="KW-0460">Magnesium</keyword>
<dbReference type="PANTHER" id="PTHR24095">
    <property type="entry name" value="ACETYL-COENZYME A SYNTHETASE"/>
    <property type="match status" value="1"/>
</dbReference>
<evidence type="ECO:0000259" key="8">
    <source>
        <dbReference type="Pfam" id="PF13193"/>
    </source>
</evidence>
<accession>A0A9X1Y733</accession>
<evidence type="ECO:0000313" key="10">
    <source>
        <dbReference type="EMBL" id="MCK8783272.1"/>
    </source>
</evidence>
<evidence type="ECO:0000256" key="5">
    <source>
        <dbReference type="ARBA" id="ARBA00022990"/>
    </source>
</evidence>
<dbReference type="EC" id="6.2.1.1" evidence="6"/>
<dbReference type="GO" id="GO:0005524">
    <property type="term" value="F:ATP binding"/>
    <property type="evidence" value="ECO:0007669"/>
    <property type="project" value="UniProtKB-KW"/>
</dbReference>
<evidence type="ECO:0000256" key="2">
    <source>
        <dbReference type="ARBA" id="ARBA00022598"/>
    </source>
</evidence>
<dbReference type="InterPro" id="IPR032387">
    <property type="entry name" value="ACAS_N"/>
</dbReference>
<feature type="binding site" evidence="6">
    <location>
        <position position="512"/>
    </location>
    <ligand>
        <name>ATP</name>
        <dbReference type="ChEBI" id="CHEBI:30616"/>
    </ligand>
</feature>
<dbReference type="Proteomes" id="UP001139516">
    <property type="component" value="Unassembled WGS sequence"/>
</dbReference>
<keyword evidence="3 6" id="KW-0547">Nucleotide-binding</keyword>
<keyword evidence="6" id="KW-0479">Metal-binding</keyword>
<feature type="binding site" evidence="6">
    <location>
        <position position="520"/>
    </location>
    <ligand>
        <name>CoA</name>
        <dbReference type="ChEBI" id="CHEBI:57287"/>
    </ligand>
</feature>
<dbReference type="RefSeq" id="WP_248665398.1">
    <property type="nucleotide sequence ID" value="NZ_JALPRX010000008.1"/>
</dbReference>
<dbReference type="Pfam" id="PF13193">
    <property type="entry name" value="AMP-binding_C"/>
    <property type="match status" value="1"/>
</dbReference>
<comment type="similarity">
    <text evidence="1 6">Belongs to the ATP-dependent AMP-binding enzyme family.</text>
</comment>
<dbReference type="PANTHER" id="PTHR24095:SF14">
    <property type="entry name" value="ACETYL-COENZYME A SYNTHETASE 1"/>
    <property type="match status" value="1"/>
</dbReference>
<evidence type="ECO:0000259" key="9">
    <source>
        <dbReference type="Pfam" id="PF16177"/>
    </source>
</evidence>
<comment type="cofactor">
    <cofactor evidence="6">
        <name>Mg(2+)</name>
        <dbReference type="ChEBI" id="CHEBI:18420"/>
    </cofactor>
</comment>
<gene>
    <name evidence="10" type="primary">acs</name>
    <name evidence="6" type="synonym">acsA</name>
    <name evidence="10" type="ORF">M0638_02610</name>
</gene>
<feature type="domain" description="AMP-dependent synthetase/ligase" evidence="7">
    <location>
        <begin position="82"/>
        <end position="463"/>
    </location>
</feature>
<reference evidence="10" key="1">
    <citation type="submission" date="2022-04" db="EMBL/GenBank/DDBJ databases">
        <title>Roseomonas acroporae sp. nov., isolated from coral Acropora digitifera.</title>
        <authorList>
            <person name="Sun H."/>
        </authorList>
    </citation>
    <scope>NUCLEOTIDE SEQUENCE</scope>
    <source>
        <strain evidence="10">NAR14</strain>
    </source>
</reference>
<dbReference type="InterPro" id="IPR045851">
    <property type="entry name" value="AMP-bd_C_sf"/>
</dbReference>
<evidence type="ECO:0000259" key="7">
    <source>
        <dbReference type="Pfam" id="PF00501"/>
    </source>
</evidence>
<dbReference type="FunFam" id="3.40.50.12780:FF:000001">
    <property type="entry name" value="Acetyl-coenzyme A synthetase"/>
    <property type="match status" value="1"/>
</dbReference>
<feature type="domain" description="Acetyl-coenzyme A synthetase N-terminal" evidence="9">
    <location>
        <begin position="24"/>
        <end position="80"/>
    </location>
</feature>
<feature type="binding site" evidence="6">
    <location>
        <position position="332"/>
    </location>
    <ligand>
        <name>CoA</name>
        <dbReference type="ChEBI" id="CHEBI:57287"/>
    </ligand>
</feature>
<dbReference type="GO" id="GO:0003987">
    <property type="term" value="F:acetate-CoA ligase activity"/>
    <property type="evidence" value="ECO:0007669"/>
    <property type="project" value="UniProtKB-UniRule"/>
</dbReference>
<feature type="binding site" evidence="6">
    <location>
        <begin position="408"/>
        <end position="413"/>
    </location>
    <ligand>
        <name>ATP</name>
        <dbReference type="ChEBI" id="CHEBI:30616"/>
    </ligand>
</feature>
<sequence>MSDDSLIAVKPEIAARALVNAEQYAAMSRAAVEDPEAFWRGQLGRLAWMREPTRMKNTSFEGDVSIRWFEDGMLNLTVSCLDRHLARDGDRTAIIWEGDDPNSQAHVTYRQLHERVCRLGNVLRDLGVKKGDRVCIYLPMIVEAAVAMLACARIGAVHSIVFGGFSPDSLATRVEDCGATVLITADEGRRGGRRVPLKKNADVALESCPGVRHVIVARATGGTVAMQEGRDLWWDEACDKASAECQPEPMGAEDPLFILYTSGSTGKPKGVLHTTAGYLMWASYTHELVFDYRPGEIYWCTADVGWVTGHTYIVYGPLANGATTLMFEGIPNYPDTSRFWQVIDKHKVNIFYTAPTAIRSLMREGEGPVKKTSRASLRVLGSVGEPINPEAWLWYYRVVGDERCPIVDTWWQTETGGILISPLPGAVAQKPGSATLPLPGVQPALVDGEGNLLEGATEGNLVILDSWPGQMRTVFGDHERFVQTYFSTFPGKYFTGDGARRDADGYYWITGRVDDVLNVSGHRMGTAEIESALVAHPKVAEAAVVGMPHDIKGQGIYAYVTLIAEEEPTEALRKELVAWVRKEIGPIASPDAIQWAPGLPKTRSGKIMRRILRKIAANEIDSLGDTSTLADPAVVEELVANRV</sequence>
<protein>
    <recommendedName>
        <fullName evidence="6">Acetyl-coenzyme A synthetase</fullName>
        <shortName evidence="6">AcCoA synthetase</shortName>
        <shortName evidence="6">Acs</shortName>
        <ecNumber evidence="6">6.2.1.1</ecNumber>
    </recommendedName>
    <alternativeName>
        <fullName evidence="6">Acetate--CoA ligase</fullName>
    </alternativeName>
    <alternativeName>
        <fullName evidence="6">Acyl-activating enzyme</fullName>
    </alternativeName>
</protein>
<evidence type="ECO:0000256" key="6">
    <source>
        <dbReference type="HAMAP-Rule" id="MF_01123"/>
    </source>
</evidence>
<dbReference type="Gene3D" id="3.40.50.12780">
    <property type="entry name" value="N-terminal domain of ligase-like"/>
    <property type="match status" value="1"/>
</dbReference>
<feature type="binding site" evidence="6">
    <location>
        <position position="523"/>
    </location>
    <ligand>
        <name>ATP</name>
        <dbReference type="ChEBI" id="CHEBI:30616"/>
    </ligand>
</feature>
<keyword evidence="11" id="KW-1185">Reference proteome</keyword>
<dbReference type="SUPFAM" id="SSF56801">
    <property type="entry name" value="Acetyl-CoA synthetase-like"/>
    <property type="match status" value="1"/>
</dbReference>
<dbReference type="GO" id="GO:0016208">
    <property type="term" value="F:AMP binding"/>
    <property type="evidence" value="ECO:0007669"/>
    <property type="project" value="InterPro"/>
</dbReference>
<keyword evidence="4 6" id="KW-0067">ATP-binding</keyword>
<evidence type="ECO:0000256" key="1">
    <source>
        <dbReference type="ARBA" id="ARBA00006432"/>
    </source>
</evidence>
<dbReference type="Pfam" id="PF16177">
    <property type="entry name" value="ACAS_N"/>
    <property type="match status" value="1"/>
</dbReference>